<dbReference type="Gene3D" id="3.30.70.60">
    <property type="match status" value="1"/>
</dbReference>
<dbReference type="GO" id="GO:0043107">
    <property type="term" value="P:type IV pilus-dependent motility"/>
    <property type="evidence" value="ECO:0007669"/>
    <property type="project" value="InterPro"/>
</dbReference>
<evidence type="ECO:0000256" key="1">
    <source>
        <dbReference type="SAM" id="Phobius"/>
    </source>
</evidence>
<keyword evidence="3" id="KW-1185">Reference proteome</keyword>
<dbReference type="RefSeq" id="WP_021819895.1">
    <property type="nucleotide sequence ID" value="NZ_AVBC01000039.1"/>
</dbReference>
<evidence type="ECO:0000313" key="3">
    <source>
        <dbReference type="Proteomes" id="UP000019113"/>
    </source>
</evidence>
<dbReference type="AlphaFoldDB" id="W1N2X4"/>
<feature type="transmembrane region" description="Helical" evidence="1">
    <location>
        <begin position="28"/>
        <end position="50"/>
    </location>
</feature>
<dbReference type="InterPro" id="IPR007445">
    <property type="entry name" value="PilO"/>
</dbReference>
<dbReference type="EMBL" id="AVBC01000039">
    <property type="protein sequence ID" value="ERL49848.1"/>
    <property type="molecule type" value="Genomic_DNA"/>
</dbReference>
<name>W1N2X4_9GAMM</name>
<dbReference type="KEGG" id="hhu:AR456_03145"/>
<keyword evidence="1" id="KW-0472">Membrane</keyword>
<dbReference type="OrthoDB" id="9802133at2"/>
<evidence type="ECO:0000313" key="2">
    <source>
        <dbReference type="EMBL" id="ERL49848.1"/>
    </source>
</evidence>
<dbReference type="GO" id="GO:0043683">
    <property type="term" value="P:type IV pilus assembly"/>
    <property type="evidence" value="ECO:0007669"/>
    <property type="project" value="InterPro"/>
</dbReference>
<comment type="caution">
    <text evidence="2">The sequence shown here is derived from an EMBL/GenBank/DDBJ whole genome shotgun (WGS) entry which is preliminary data.</text>
</comment>
<organism evidence="2 3">
    <name type="scientific">Halomonas huangheensis</name>
    <dbReference type="NCBI Taxonomy" id="1178482"/>
    <lineage>
        <taxon>Bacteria</taxon>
        <taxon>Pseudomonadati</taxon>
        <taxon>Pseudomonadota</taxon>
        <taxon>Gammaproteobacteria</taxon>
        <taxon>Oceanospirillales</taxon>
        <taxon>Halomonadaceae</taxon>
        <taxon>Halomonas</taxon>
    </lineage>
</organism>
<dbReference type="Pfam" id="PF04350">
    <property type="entry name" value="PilO"/>
    <property type="match status" value="1"/>
</dbReference>
<proteinExistence type="predicted"/>
<dbReference type="eggNOG" id="COG3167">
    <property type="taxonomic scope" value="Bacteria"/>
</dbReference>
<keyword evidence="1" id="KW-0812">Transmembrane</keyword>
<dbReference type="STRING" id="1178482.AR456_03145"/>
<dbReference type="PATRIC" id="fig|1178482.3.peg.2937"/>
<evidence type="ECO:0008006" key="4">
    <source>
        <dbReference type="Google" id="ProtNLM"/>
    </source>
</evidence>
<sequence>MSLAREWRRVCQLRRDQLQLSEAGRWPLLLRLMMLVVAFVISLVAARVWLVEPQQQALREARAREEQRLDSYRRLRWEIAGSGQLEKRARNLGEQWEMLRKPARNMTAPSLMEQIGELAAEHDLNVETLALAGKATGSMEGALDLELSGGYHRIAEFVASLVGMPVNMTLRDMSLIRNDQSLEMTARIEIFRVVPSTNDALESSVEPGRGSP</sequence>
<gene>
    <name evidence="2" type="ORF">BJB45_01625</name>
</gene>
<accession>W1N2X4</accession>
<keyword evidence="1" id="KW-1133">Transmembrane helix</keyword>
<reference evidence="2 3" key="1">
    <citation type="submission" date="2013-08" db="EMBL/GenBank/DDBJ databases">
        <title>draft genome of Halomonas huanghegensis, strain BJGMM-B45T.</title>
        <authorList>
            <person name="Miao C."/>
            <person name="Wan Y."/>
            <person name="Jin W."/>
        </authorList>
    </citation>
    <scope>NUCLEOTIDE SEQUENCE [LARGE SCALE GENOMIC DNA]</scope>
    <source>
        <strain evidence="2 3">BJGMM-B45</strain>
    </source>
</reference>
<dbReference type="Proteomes" id="UP000019113">
    <property type="component" value="Unassembled WGS sequence"/>
</dbReference>
<dbReference type="InterPro" id="IPR014717">
    <property type="entry name" value="Transl_elong_EF1B/ribsomal_bS6"/>
</dbReference>
<protein>
    <recommendedName>
        <fullName evidence="4">Pilus assembly protein PilO</fullName>
    </recommendedName>
</protein>